<dbReference type="GO" id="GO:0016757">
    <property type="term" value="F:glycosyltransferase activity"/>
    <property type="evidence" value="ECO:0007669"/>
    <property type="project" value="TreeGrafter"/>
</dbReference>
<dbReference type="Pfam" id="PF13692">
    <property type="entry name" value="Glyco_trans_1_4"/>
    <property type="match status" value="1"/>
</dbReference>
<reference evidence="2 3" key="1">
    <citation type="submission" date="2019-08" db="EMBL/GenBank/DDBJ databases">
        <title>Comparative genome analysis confer to the adaptation heavy metal polluted environment.</title>
        <authorList>
            <person name="Li Y."/>
        </authorList>
    </citation>
    <scope>NUCLEOTIDE SEQUENCE [LARGE SCALE GENOMIC DNA]</scope>
    <source>
        <strain evidence="2 3">P2</strain>
    </source>
</reference>
<dbReference type="Proteomes" id="UP000250557">
    <property type="component" value="Chromosome"/>
</dbReference>
<dbReference type="SUPFAM" id="SSF53756">
    <property type="entry name" value="UDP-Glycosyltransferase/glycogen phosphorylase"/>
    <property type="match status" value="1"/>
</dbReference>
<dbReference type="AlphaFoldDB" id="A0AAE6JJX9"/>
<protein>
    <submittedName>
        <fullName evidence="2">Glycosyltransferase family 4 protein</fullName>
    </submittedName>
</protein>
<dbReference type="EMBL" id="CP043451">
    <property type="protein sequence ID" value="QEM05987.1"/>
    <property type="molecule type" value="Genomic_DNA"/>
</dbReference>
<accession>A0AAE6JJX9</accession>
<dbReference type="RefSeq" id="WP_112657507.1">
    <property type="nucleotide sequence ID" value="NZ_CP071879.1"/>
</dbReference>
<dbReference type="CDD" id="cd03801">
    <property type="entry name" value="GT4_PimA-like"/>
    <property type="match status" value="1"/>
</dbReference>
<keyword evidence="1" id="KW-0808">Transferase</keyword>
<evidence type="ECO:0000256" key="1">
    <source>
        <dbReference type="ARBA" id="ARBA00022679"/>
    </source>
</evidence>
<proteinExistence type="predicted"/>
<organism evidence="2 3">
    <name type="scientific">Mucilaginibacter rubeus</name>
    <dbReference type="NCBI Taxonomy" id="2027860"/>
    <lineage>
        <taxon>Bacteria</taxon>
        <taxon>Pseudomonadati</taxon>
        <taxon>Bacteroidota</taxon>
        <taxon>Sphingobacteriia</taxon>
        <taxon>Sphingobacteriales</taxon>
        <taxon>Sphingobacteriaceae</taxon>
        <taxon>Mucilaginibacter</taxon>
    </lineage>
</organism>
<dbReference type="PANTHER" id="PTHR46401:SF2">
    <property type="entry name" value="GLYCOSYLTRANSFERASE WBBK-RELATED"/>
    <property type="match status" value="1"/>
</dbReference>
<evidence type="ECO:0000313" key="3">
    <source>
        <dbReference type="Proteomes" id="UP000250557"/>
    </source>
</evidence>
<sequence>MKNVILITDVNFWEKCSGNRARIEALISYIAKHVKLTVVNTGPAPKHMQTYLADRYQAEFIILECDRILNSTAYIRRLRSVIKNRSFDSIIIEYVHSSYFLNCFPENVRMILDAHDIVSERARQFAAFNYQGVLYEMNEEDEYRLFQCYDHVMVLSSNDQTIVSGVLGPERTILSPHPVVTTPKKLRNAVSNITFIASSYLPNVDGISFFIENCWPAIRSKYDVTLNVIGTVCEKLQSPPEKNIMIKGFAANLNDVYADADIIINPVRFGAGLKIKNIEALGNGLPLVTTSHSASGLGKIPADIIKIADQPEEFVNAVVQLIDNYELRKSQGAAAYRFIRQNFSEEVCFSGLLHIIA</sequence>
<gene>
    <name evidence="2" type="ORF">DIU31_021655</name>
</gene>
<evidence type="ECO:0000313" key="2">
    <source>
        <dbReference type="EMBL" id="QEM05987.1"/>
    </source>
</evidence>
<dbReference type="Gene3D" id="3.40.50.2000">
    <property type="entry name" value="Glycogen Phosphorylase B"/>
    <property type="match status" value="1"/>
</dbReference>
<dbReference type="GO" id="GO:0009103">
    <property type="term" value="P:lipopolysaccharide biosynthetic process"/>
    <property type="evidence" value="ECO:0007669"/>
    <property type="project" value="TreeGrafter"/>
</dbReference>
<dbReference type="PANTHER" id="PTHR46401">
    <property type="entry name" value="GLYCOSYLTRANSFERASE WBBK-RELATED"/>
    <property type="match status" value="1"/>
</dbReference>
<name>A0AAE6JJX9_9SPHI</name>